<sequence>MDQEFQTSTGLIKGANGVFEVIVDGDLVFSKHSLGRFPEDGEVAEAIRGRSLRRRLLAINPASSFASLRRGRCTEASSHIPDRRARCHRHRRFFAPFASVCMVPLFALFGRKALTY</sequence>
<keyword evidence="2" id="KW-0812">Transmembrane</keyword>
<keyword evidence="2" id="KW-1133">Transmembrane helix</keyword>
<dbReference type="AlphaFoldDB" id="A0A8J7CGT7"/>
<proteinExistence type="predicted"/>
<dbReference type="InterPro" id="IPR011893">
    <property type="entry name" value="Selenoprotein_Rdx-typ"/>
</dbReference>
<comment type="caution">
    <text evidence="3">The sequence shown here is derived from an EMBL/GenBank/DDBJ whole genome shotgun (WGS) entry which is preliminary data.</text>
</comment>
<dbReference type="EMBL" id="JACXWA010000122">
    <property type="protein sequence ID" value="MBD3871249.1"/>
    <property type="molecule type" value="Genomic_DNA"/>
</dbReference>
<dbReference type="Proteomes" id="UP000598633">
    <property type="component" value="Unassembled WGS sequence"/>
</dbReference>
<organism evidence="3 4">
    <name type="scientific">Candidatus Sulfomarinibacter kjeldsenii</name>
    <dbReference type="NCBI Taxonomy" id="2885994"/>
    <lineage>
        <taxon>Bacteria</taxon>
        <taxon>Pseudomonadati</taxon>
        <taxon>Acidobacteriota</taxon>
        <taxon>Thermoanaerobaculia</taxon>
        <taxon>Thermoanaerobaculales</taxon>
        <taxon>Candidatus Sulfomarinibacteraceae</taxon>
        <taxon>Candidatus Sulfomarinibacter</taxon>
    </lineage>
</organism>
<keyword evidence="1" id="KW-0676">Redox-active center</keyword>
<evidence type="ECO:0000256" key="2">
    <source>
        <dbReference type="SAM" id="Phobius"/>
    </source>
</evidence>
<keyword evidence="2" id="KW-0472">Membrane</keyword>
<accession>A0A8J7CGT7</accession>
<gene>
    <name evidence="3" type="ORF">IFJ97_07820</name>
</gene>
<evidence type="ECO:0000256" key="1">
    <source>
        <dbReference type="ARBA" id="ARBA00023284"/>
    </source>
</evidence>
<dbReference type="Gene3D" id="3.40.30.10">
    <property type="entry name" value="Glutaredoxin"/>
    <property type="match status" value="1"/>
</dbReference>
<name>A0A8J7CGT7_9BACT</name>
<dbReference type="SUPFAM" id="SSF52833">
    <property type="entry name" value="Thioredoxin-like"/>
    <property type="match status" value="1"/>
</dbReference>
<reference evidence="3 4" key="1">
    <citation type="submission" date="2020-08" db="EMBL/GenBank/DDBJ databases">
        <title>Acidobacteriota in marine sediments use diverse sulfur dissimilation pathways.</title>
        <authorList>
            <person name="Wasmund K."/>
        </authorList>
    </citation>
    <scope>NUCLEOTIDE SEQUENCE [LARGE SCALE GENOMIC DNA]</scope>
    <source>
        <strain evidence="3">MAG AM3-A</strain>
    </source>
</reference>
<dbReference type="Pfam" id="PF10262">
    <property type="entry name" value="Rdx"/>
    <property type="match status" value="1"/>
</dbReference>
<dbReference type="InterPro" id="IPR036249">
    <property type="entry name" value="Thioredoxin-like_sf"/>
</dbReference>
<evidence type="ECO:0000313" key="4">
    <source>
        <dbReference type="Proteomes" id="UP000598633"/>
    </source>
</evidence>
<protein>
    <submittedName>
        <fullName evidence="3">Rdx family protein</fullName>
    </submittedName>
</protein>
<feature type="transmembrane region" description="Helical" evidence="2">
    <location>
        <begin position="93"/>
        <end position="110"/>
    </location>
</feature>
<evidence type="ECO:0000313" key="3">
    <source>
        <dbReference type="EMBL" id="MBD3871249.1"/>
    </source>
</evidence>